<keyword evidence="1" id="KW-0472">Membrane</keyword>
<feature type="transmembrane region" description="Helical" evidence="1">
    <location>
        <begin position="117"/>
        <end position="150"/>
    </location>
</feature>
<keyword evidence="3" id="KW-1185">Reference proteome</keyword>
<evidence type="ECO:0000313" key="3">
    <source>
        <dbReference type="Proteomes" id="UP000799441"/>
    </source>
</evidence>
<evidence type="ECO:0000313" key="2">
    <source>
        <dbReference type="EMBL" id="KAF2724484.1"/>
    </source>
</evidence>
<feature type="transmembrane region" description="Helical" evidence="1">
    <location>
        <begin position="171"/>
        <end position="193"/>
    </location>
</feature>
<comment type="caution">
    <text evidence="2">The sequence shown here is derived from an EMBL/GenBank/DDBJ whole genome shotgun (WGS) entry which is preliminary data.</text>
</comment>
<feature type="transmembrane region" description="Helical" evidence="1">
    <location>
        <begin position="24"/>
        <end position="46"/>
    </location>
</feature>
<proteinExistence type="predicted"/>
<accession>A0A9P4US02</accession>
<keyword evidence="1" id="KW-1133">Transmembrane helix</keyword>
<protein>
    <submittedName>
        <fullName evidence="2">Uncharacterized protein</fullName>
    </submittedName>
</protein>
<dbReference type="AlphaFoldDB" id="A0A9P4US02"/>
<organism evidence="2 3">
    <name type="scientific">Polychaeton citri CBS 116435</name>
    <dbReference type="NCBI Taxonomy" id="1314669"/>
    <lineage>
        <taxon>Eukaryota</taxon>
        <taxon>Fungi</taxon>
        <taxon>Dikarya</taxon>
        <taxon>Ascomycota</taxon>
        <taxon>Pezizomycotina</taxon>
        <taxon>Dothideomycetes</taxon>
        <taxon>Dothideomycetidae</taxon>
        <taxon>Capnodiales</taxon>
        <taxon>Capnodiaceae</taxon>
        <taxon>Polychaeton</taxon>
    </lineage>
</organism>
<reference evidence="2" key="1">
    <citation type="journal article" date="2020" name="Stud. Mycol.">
        <title>101 Dothideomycetes genomes: a test case for predicting lifestyles and emergence of pathogens.</title>
        <authorList>
            <person name="Haridas S."/>
            <person name="Albert R."/>
            <person name="Binder M."/>
            <person name="Bloem J."/>
            <person name="Labutti K."/>
            <person name="Salamov A."/>
            <person name="Andreopoulos B."/>
            <person name="Baker S."/>
            <person name="Barry K."/>
            <person name="Bills G."/>
            <person name="Bluhm B."/>
            <person name="Cannon C."/>
            <person name="Castanera R."/>
            <person name="Culley D."/>
            <person name="Daum C."/>
            <person name="Ezra D."/>
            <person name="Gonzalez J."/>
            <person name="Henrissat B."/>
            <person name="Kuo A."/>
            <person name="Liang C."/>
            <person name="Lipzen A."/>
            <person name="Lutzoni F."/>
            <person name="Magnuson J."/>
            <person name="Mondo S."/>
            <person name="Nolan M."/>
            <person name="Ohm R."/>
            <person name="Pangilinan J."/>
            <person name="Park H.-J."/>
            <person name="Ramirez L."/>
            <person name="Alfaro M."/>
            <person name="Sun H."/>
            <person name="Tritt A."/>
            <person name="Yoshinaga Y."/>
            <person name="Zwiers L.-H."/>
            <person name="Turgeon B."/>
            <person name="Goodwin S."/>
            <person name="Spatafora J."/>
            <person name="Crous P."/>
            <person name="Grigoriev I."/>
        </authorList>
    </citation>
    <scope>NUCLEOTIDE SEQUENCE</scope>
    <source>
        <strain evidence="2">CBS 116435</strain>
    </source>
</reference>
<keyword evidence="1" id="KW-0812">Transmembrane</keyword>
<sequence>MDSEATLPATLQLWCNRDLAALDYYGYTTLLLAFVYLATAGICSLINIRRCKRAQSVDGSNENELRQESQRHVIDFLRSSIITALTLFLHANVINIVDWVVSSYALYLDVGGDSTTSFWQALLEIATVMAVAMCVIALTSLSQAVIFGWVCRLIARKGGNRDKFPYGSAEAKFISTGMLQAWCLGAYFATVWMPLTGSGISRGALLCLSFGSCWTWLWLVATAVCRIEWTPKECPYVVKALQWHVMPGSKVTDESHLEQQDLLLKPEAGIEEAAVAWNEKA</sequence>
<feature type="transmembrane region" description="Helical" evidence="1">
    <location>
        <begin position="76"/>
        <end position="97"/>
    </location>
</feature>
<dbReference type="EMBL" id="MU003771">
    <property type="protein sequence ID" value="KAF2724484.1"/>
    <property type="molecule type" value="Genomic_DNA"/>
</dbReference>
<feature type="transmembrane region" description="Helical" evidence="1">
    <location>
        <begin position="199"/>
        <end position="219"/>
    </location>
</feature>
<name>A0A9P4US02_9PEZI</name>
<dbReference type="Proteomes" id="UP000799441">
    <property type="component" value="Unassembled WGS sequence"/>
</dbReference>
<evidence type="ECO:0000256" key="1">
    <source>
        <dbReference type="SAM" id="Phobius"/>
    </source>
</evidence>
<gene>
    <name evidence="2" type="ORF">K431DRAFT_343841</name>
</gene>